<gene>
    <name evidence="1" type="ORF">Patl1_11506</name>
</gene>
<evidence type="ECO:0000313" key="2">
    <source>
        <dbReference type="Proteomes" id="UP001164250"/>
    </source>
</evidence>
<keyword evidence="2" id="KW-1185">Reference proteome</keyword>
<name>A0ACC1A5R9_9ROSI</name>
<dbReference type="EMBL" id="CM047908">
    <property type="protein sequence ID" value="KAJ0082300.1"/>
    <property type="molecule type" value="Genomic_DNA"/>
</dbReference>
<sequence>MCKMQRHTAANSSFAFFVAASLTDFKDVAAIILVVMMMVSLRSQTRNAGYRDDVKACYSATAKMKLKFPMPQEKKSKAKNQECSISIKMNC</sequence>
<reference evidence="2" key="1">
    <citation type="journal article" date="2023" name="G3 (Bethesda)">
        <title>Genome assembly and association tests identify interacting loci associated with vigor, precocity, and sex in interspecific pistachio rootstocks.</title>
        <authorList>
            <person name="Palmer W."/>
            <person name="Jacygrad E."/>
            <person name="Sagayaradj S."/>
            <person name="Cavanaugh K."/>
            <person name="Han R."/>
            <person name="Bertier L."/>
            <person name="Beede B."/>
            <person name="Kafkas S."/>
            <person name="Golino D."/>
            <person name="Preece J."/>
            <person name="Michelmore R."/>
        </authorList>
    </citation>
    <scope>NUCLEOTIDE SEQUENCE [LARGE SCALE GENOMIC DNA]</scope>
</reference>
<proteinExistence type="predicted"/>
<comment type="caution">
    <text evidence="1">The sequence shown here is derived from an EMBL/GenBank/DDBJ whole genome shotgun (WGS) entry which is preliminary data.</text>
</comment>
<evidence type="ECO:0000313" key="1">
    <source>
        <dbReference type="EMBL" id="KAJ0082300.1"/>
    </source>
</evidence>
<protein>
    <submittedName>
        <fullName evidence="1">Uncharacterized protein</fullName>
    </submittedName>
</protein>
<dbReference type="Proteomes" id="UP001164250">
    <property type="component" value="Chromosome 12"/>
</dbReference>
<accession>A0ACC1A5R9</accession>
<organism evidence="1 2">
    <name type="scientific">Pistacia atlantica</name>
    <dbReference type="NCBI Taxonomy" id="434234"/>
    <lineage>
        <taxon>Eukaryota</taxon>
        <taxon>Viridiplantae</taxon>
        <taxon>Streptophyta</taxon>
        <taxon>Embryophyta</taxon>
        <taxon>Tracheophyta</taxon>
        <taxon>Spermatophyta</taxon>
        <taxon>Magnoliopsida</taxon>
        <taxon>eudicotyledons</taxon>
        <taxon>Gunneridae</taxon>
        <taxon>Pentapetalae</taxon>
        <taxon>rosids</taxon>
        <taxon>malvids</taxon>
        <taxon>Sapindales</taxon>
        <taxon>Anacardiaceae</taxon>
        <taxon>Pistacia</taxon>
    </lineage>
</organism>